<comment type="similarity">
    <text evidence="2 10">Belongs to the CBP4 family.</text>
</comment>
<dbReference type="GO" id="GO:0034551">
    <property type="term" value="P:mitochondrial respiratory chain complex III assembly"/>
    <property type="evidence" value="ECO:0007669"/>
    <property type="project" value="TreeGrafter"/>
</dbReference>
<accession>A0A9P0QMP2</accession>
<dbReference type="PANTHER" id="PTHR28202:SF1">
    <property type="entry name" value="ASSEMBLY FACTOR CBP4"/>
    <property type="match status" value="1"/>
</dbReference>
<comment type="caution">
    <text evidence="11">The sequence shown here is derived from an EMBL/GenBank/DDBJ whole genome shotgun (WGS) entry which is preliminary data.</text>
</comment>
<comment type="subcellular location">
    <subcellularLocation>
        <location evidence="1 10">Mitochondrion inner membrane</location>
        <topology evidence="1 10">Single-pass membrane protein</topology>
    </subcellularLocation>
</comment>
<evidence type="ECO:0000256" key="1">
    <source>
        <dbReference type="ARBA" id="ARBA00004434"/>
    </source>
</evidence>
<evidence type="ECO:0000313" key="12">
    <source>
        <dbReference type="Proteomes" id="UP000837801"/>
    </source>
</evidence>
<keyword evidence="3 10" id="KW-0812">Transmembrane</keyword>
<evidence type="ECO:0000313" key="11">
    <source>
        <dbReference type="EMBL" id="CAH2351368.1"/>
    </source>
</evidence>
<dbReference type="Proteomes" id="UP000837801">
    <property type="component" value="Unassembled WGS sequence"/>
</dbReference>
<keyword evidence="8 10" id="KW-0143">Chaperone</keyword>
<comment type="function">
    <text evidence="9 10">Essential for the assembly of ubiquinol-cytochrome c reductase. It has a direct effect on the correct occurrence of the Rieske protein, core 4, core 5 and apocytochrome b.</text>
</comment>
<feature type="transmembrane region" description="Helical" evidence="10">
    <location>
        <begin position="6"/>
        <end position="28"/>
    </location>
</feature>
<evidence type="ECO:0000256" key="7">
    <source>
        <dbReference type="ARBA" id="ARBA00023136"/>
    </source>
</evidence>
<dbReference type="AlphaFoldDB" id="A0A9P0QMP2"/>
<evidence type="ECO:0000256" key="5">
    <source>
        <dbReference type="ARBA" id="ARBA00022989"/>
    </source>
</evidence>
<dbReference type="GO" id="GO:0005743">
    <property type="term" value="C:mitochondrial inner membrane"/>
    <property type="evidence" value="ECO:0007669"/>
    <property type="project" value="UniProtKB-SubCell"/>
</dbReference>
<sequence length="145" mass="17274">MSERPLWFRWARVGFVGFSIVASGVLLYKYATPTDEQLIAQFSPEVRQQYERNKELRRQEQRELMKNVQITAASNDPIWKTGNIKNPWDKENRGSDPNLIDPVKFHQQKATEFKKQQIEQAEHDFSETERLVAANKNNKKWYNFW</sequence>
<dbReference type="OrthoDB" id="5576752at2759"/>
<dbReference type="InterPro" id="IPR012420">
    <property type="entry name" value="Cbp4"/>
</dbReference>
<proteinExistence type="inferred from homology"/>
<protein>
    <recommendedName>
        <fullName evidence="10">Cytochrome b mRNA-processing protein 4</fullName>
    </recommendedName>
</protein>
<reference evidence="11" key="1">
    <citation type="submission" date="2022-03" db="EMBL/GenBank/DDBJ databases">
        <authorList>
            <person name="Legras J.-L."/>
            <person name="Devillers H."/>
            <person name="Grondin C."/>
        </authorList>
    </citation>
    <scope>NUCLEOTIDE SEQUENCE</scope>
    <source>
        <strain evidence="11">CLIB 1423</strain>
    </source>
</reference>
<name>A0A9P0QMP2_9ASCO</name>
<evidence type="ECO:0000256" key="6">
    <source>
        <dbReference type="ARBA" id="ARBA00023128"/>
    </source>
</evidence>
<dbReference type="PANTHER" id="PTHR28202">
    <property type="entry name" value="ASSEMBLY FACTOR CBP4"/>
    <property type="match status" value="1"/>
</dbReference>
<evidence type="ECO:0000256" key="10">
    <source>
        <dbReference type="RuleBase" id="RU368005"/>
    </source>
</evidence>
<dbReference type="EMBL" id="CAKXYY010000003">
    <property type="protein sequence ID" value="CAH2351368.1"/>
    <property type="molecule type" value="Genomic_DNA"/>
</dbReference>
<evidence type="ECO:0000256" key="8">
    <source>
        <dbReference type="ARBA" id="ARBA00023186"/>
    </source>
</evidence>
<evidence type="ECO:0000256" key="3">
    <source>
        <dbReference type="ARBA" id="ARBA00022692"/>
    </source>
</evidence>
<gene>
    <name evidence="11" type="ORF">CLIB1423_03S04742</name>
</gene>
<organism evidence="11 12">
    <name type="scientific">[Candida] railenensis</name>
    <dbReference type="NCBI Taxonomy" id="45579"/>
    <lineage>
        <taxon>Eukaryota</taxon>
        <taxon>Fungi</taxon>
        <taxon>Dikarya</taxon>
        <taxon>Ascomycota</taxon>
        <taxon>Saccharomycotina</taxon>
        <taxon>Pichiomycetes</taxon>
        <taxon>Debaryomycetaceae</taxon>
        <taxon>Kurtzmaniella</taxon>
    </lineage>
</organism>
<evidence type="ECO:0000256" key="9">
    <source>
        <dbReference type="ARBA" id="ARBA00025413"/>
    </source>
</evidence>
<evidence type="ECO:0000256" key="2">
    <source>
        <dbReference type="ARBA" id="ARBA00006780"/>
    </source>
</evidence>
<dbReference type="Pfam" id="PF07960">
    <property type="entry name" value="CBP4"/>
    <property type="match status" value="1"/>
</dbReference>
<keyword evidence="12" id="KW-1185">Reference proteome</keyword>
<evidence type="ECO:0000256" key="4">
    <source>
        <dbReference type="ARBA" id="ARBA00022792"/>
    </source>
</evidence>
<keyword evidence="6 10" id="KW-0496">Mitochondrion</keyword>
<keyword evidence="7 10" id="KW-0472">Membrane</keyword>
<keyword evidence="5 10" id="KW-1133">Transmembrane helix</keyword>
<keyword evidence="4 10" id="KW-0999">Mitochondrion inner membrane</keyword>